<keyword evidence="2" id="KW-0805">Transcription regulation</keyword>
<dbReference type="InterPro" id="IPR044607">
    <property type="entry name" value="RKD-like"/>
</dbReference>
<evidence type="ECO:0000256" key="1">
    <source>
        <dbReference type="ARBA" id="ARBA00004049"/>
    </source>
</evidence>
<evidence type="ECO:0000256" key="5">
    <source>
        <dbReference type="ARBA" id="ARBA00023163"/>
    </source>
</evidence>
<dbReference type="AlphaFoldDB" id="A0A061QWU3"/>
<keyword evidence="3" id="KW-0175">Coiled coil</keyword>
<proteinExistence type="predicted"/>
<keyword evidence="6" id="KW-0539">Nucleus</keyword>
<dbReference type="PANTHER" id="PTHR46373:SF2">
    <property type="entry name" value="RWP-RK DOMAIN-CONTAINING PROTEIN"/>
    <property type="match status" value="1"/>
</dbReference>
<dbReference type="PROSITE" id="PS51519">
    <property type="entry name" value="RWP_RK"/>
    <property type="match status" value="1"/>
</dbReference>
<dbReference type="Pfam" id="PF02042">
    <property type="entry name" value="RWP-RK"/>
    <property type="match status" value="1"/>
</dbReference>
<evidence type="ECO:0000259" key="8">
    <source>
        <dbReference type="PROSITE" id="PS51519"/>
    </source>
</evidence>
<dbReference type="PANTHER" id="PTHR46373">
    <property type="entry name" value="PROTEIN RKD4"/>
    <property type="match status" value="1"/>
</dbReference>
<evidence type="ECO:0000313" key="9">
    <source>
        <dbReference type="EMBL" id="JAC64153.1"/>
    </source>
</evidence>
<comment type="function">
    <text evidence="1">Putative transcription factor.</text>
</comment>
<name>A0A061QWU3_9CHLO</name>
<reference evidence="9" key="1">
    <citation type="submission" date="2014-05" db="EMBL/GenBank/DDBJ databases">
        <title>The transcriptome of the halophilic microalga Tetraselmis sp. GSL018 isolated from the Great Salt Lake, Utah.</title>
        <authorList>
            <person name="Jinkerson R.E."/>
            <person name="D'Adamo S."/>
            <person name="Posewitz M.C."/>
        </authorList>
    </citation>
    <scope>NUCLEOTIDE SEQUENCE</scope>
    <source>
        <strain evidence="9">GSL018</strain>
    </source>
</reference>
<sequence>MTKAEDPFTLCASASRTWTFVNTQEKLLRVLELSASVNTRNTTDHTKTCGLQARATTYHALGTDVKRPWTQRGEPLTFWLPFSDKVFVRDFVKCYTAGERENGFFLHNNTGVQDLAAPPVGANCVPNPGFQDKPAANDFIMTQQQSMLQDDQDIRCELDISTIAKCFHLPISDAARKLQVGETWLKQKCRQYGINRWPYRKVRSIEKAIHKLEKALRDEKSVPGSSDAHKILSLTSQLQQLAQKKERVCMGQWHPTDDDDEANCDEKAAATFDPPVSSISEGADKTAACGILETTERKRKHRSPKRILEFDEDEENGHACSQPRPKPTGAEPLLLLSPRPGNSKCPKVELPSSDDVYQHLQSFYSCLSPCAWLSSPMGGRQHSTPQGSNEQRRGSVLKPEPMAVLASPFRIGKSGHCPPSKTPLSSKACARNSPKDGNGMLSPQFLLCLSPRFISITSPQPTSSRDSQSAFDDADLNNLLWCEESLGGCAASSPGYAGLCSPGVIPRCVPSWSQLQAAVAFSPRL</sequence>
<organism evidence="9">
    <name type="scientific">Tetraselmis sp. GSL018</name>
    <dbReference type="NCBI Taxonomy" id="582737"/>
    <lineage>
        <taxon>Eukaryota</taxon>
        <taxon>Viridiplantae</taxon>
        <taxon>Chlorophyta</taxon>
        <taxon>core chlorophytes</taxon>
        <taxon>Chlorodendrophyceae</taxon>
        <taxon>Chlorodendrales</taxon>
        <taxon>Chlorodendraceae</taxon>
        <taxon>Tetraselmis</taxon>
    </lineage>
</organism>
<feature type="domain" description="RWP-RK" evidence="8">
    <location>
        <begin position="138"/>
        <end position="228"/>
    </location>
</feature>
<evidence type="ECO:0000256" key="7">
    <source>
        <dbReference type="SAM" id="MobiDB-lite"/>
    </source>
</evidence>
<feature type="region of interest" description="Disordered" evidence="7">
    <location>
        <begin position="310"/>
        <end position="347"/>
    </location>
</feature>
<dbReference type="GO" id="GO:0003700">
    <property type="term" value="F:DNA-binding transcription factor activity"/>
    <property type="evidence" value="ECO:0007669"/>
    <property type="project" value="InterPro"/>
</dbReference>
<protein>
    <recommendedName>
        <fullName evidence="8">RWP-RK domain-containing protein</fullName>
    </recommendedName>
</protein>
<keyword evidence="5" id="KW-0804">Transcription</keyword>
<evidence type="ECO:0000256" key="4">
    <source>
        <dbReference type="ARBA" id="ARBA00023125"/>
    </source>
</evidence>
<evidence type="ECO:0000256" key="6">
    <source>
        <dbReference type="ARBA" id="ARBA00023242"/>
    </source>
</evidence>
<accession>A0A061QWU3</accession>
<gene>
    <name evidence="9" type="ORF">TSPGSL018_18945</name>
</gene>
<dbReference type="InterPro" id="IPR003035">
    <property type="entry name" value="RWP-RK_dom"/>
</dbReference>
<evidence type="ECO:0000256" key="3">
    <source>
        <dbReference type="ARBA" id="ARBA00023054"/>
    </source>
</evidence>
<dbReference type="EMBL" id="GBEZ01022697">
    <property type="protein sequence ID" value="JAC64153.1"/>
    <property type="molecule type" value="Transcribed_RNA"/>
</dbReference>
<feature type="region of interest" description="Disordered" evidence="7">
    <location>
        <begin position="410"/>
        <end position="431"/>
    </location>
</feature>
<dbReference type="GO" id="GO:0003677">
    <property type="term" value="F:DNA binding"/>
    <property type="evidence" value="ECO:0007669"/>
    <property type="project" value="UniProtKB-KW"/>
</dbReference>
<evidence type="ECO:0000256" key="2">
    <source>
        <dbReference type="ARBA" id="ARBA00023015"/>
    </source>
</evidence>
<keyword evidence="4" id="KW-0238">DNA-binding</keyword>